<accession>A0A392VTT1</accession>
<feature type="non-terminal residue" evidence="1">
    <location>
        <position position="1"/>
    </location>
</feature>
<comment type="caution">
    <text evidence="1">The sequence shown here is derived from an EMBL/GenBank/DDBJ whole genome shotgun (WGS) entry which is preliminary data.</text>
</comment>
<evidence type="ECO:0000313" key="2">
    <source>
        <dbReference type="Proteomes" id="UP000265520"/>
    </source>
</evidence>
<dbReference type="EMBL" id="LXQA011282608">
    <property type="protein sequence ID" value="MCI91798.1"/>
    <property type="molecule type" value="Genomic_DNA"/>
</dbReference>
<name>A0A392VTT1_9FABA</name>
<dbReference type="Proteomes" id="UP000265520">
    <property type="component" value="Unassembled WGS sequence"/>
</dbReference>
<dbReference type="AlphaFoldDB" id="A0A392VTT1"/>
<sequence length="30" mass="3289">AITGATGIGLRSVTMRWKSKTKSYNFDVEA</sequence>
<evidence type="ECO:0000313" key="1">
    <source>
        <dbReference type="EMBL" id="MCI91798.1"/>
    </source>
</evidence>
<keyword evidence="2" id="KW-1185">Reference proteome</keyword>
<proteinExistence type="predicted"/>
<protein>
    <submittedName>
        <fullName evidence="1">Uncharacterized protein</fullName>
    </submittedName>
</protein>
<reference evidence="1 2" key="1">
    <citation type="journal article" date="2018" name="Front. Plant Sci.">
        <title>Red Clover (Trifolium pratense) and Zigzag Clover (T. medium) - A Picture of Genomic Similarities and Differences.</title>
        <authorList>
            <person name="Dluhosova J."/>
            <person name="Istvanek J."/>
            <person name="Nedelnik J."/>
            <person name="Repkova J."/>
        </authorList>
    </citation>
    <scope>NUCLEOTIDE SEQUENCE [LARGE SCALE GENOMIC DNA]</scope>
    <source>
        <strain evidence="2">cv. 10/8</strain>
        <tissue evidence="1">Leaf</tissue>
    </source>
</reference>
<organism evidence="1 2">
    <name type="scientific">Trifolium medium</name>
    <dbReference type="NCBI Taxonomy" id="97028"/>
    <lineage>
        <taxon>Eukaryota</taxon>
        <taxon>Viridiplantae</taxon>
        <taxon>Streptophyta</taxon>
        <taxon>Embryophyta</taxon>
        <taxon>Tracheophyta</taxon>
        <taxon>Spermatophyta</taxon>
        <taxon>Magnoliopsida</taxon>
        <taxon>eudicotyledons</taxon>
        <taxon>Gunneridae</taxon>
        <taxon>Pentapetalae</taxon>
        <taxon>rosids</taxon>
        <taxon>fabids</taxon>
        <taxon>Fabales</taxon>
        <taxon>Fabaceae</taxon>
        <taxon>Papilionoideae</taxon>
        <taxon>50 kb inversion clade</taxon>
        <taxon>NPAAA clade</taxon>
        <taxon>Hologalegina</taxon>
        <taxon>IRL clade</taxon>
        <taxon>Trifolieae</taxon>
        <taxon>Trifolium</taxon>
    </lineage>
</organism>